<keyword evidence="12" id="KW-0457">Lysine biosynthesis</keyword>
<dbReference type="NCBIfam" id="TIGR00657">
    <property type="entry name" value="asp_kinases"/>
    <property type="match status" value="1"/>
</dbReference>
<keyword evidence="11" id="KW-0220">Diaminopimelate biosynthesis</keyword>
<dbReference type="UniPathway" id="UPA00034">
    <property type="reaction ID" value="UER00015"/>
</dbReference>
<evidence type="ECO:0000256" key="11">
    <source>
        <dbReference type="ARBA" id="ARBA00022915"/>
    </source>
</evidence>
<dbReference type="GO" id="GO:0005524">
    <property type="term" value="F:ATP binding"/>
    <property type="evidence" value="ECO:0007669"/>
    <property type="project" value="UniProtKB-KW"/>
</dbReference>
<keyword evidence="7 14" id="KW-0808">Transferase</keyword>
<keyword evidence="9 14" id="KW-0418">Kinase</keyword>
<dbReference type="GO" id="GO:0009090">
    <property type="term" value="P:homoserine biosynthetic process"/>
    <property type="evidence" value="ECO:0007669"/>
    <property type="project" value="TreeGrafter"/>
</dbReference>
<dbReference type="UniPathway" id="UPA00050">
    <property type="reaction ID" value="UER00461"/>
</dbReference>
<gene>
    <name evidence="17" type="ORF">CBW65_21980</name>
</gene>
<evidence type="ECO:0000256" key="1">
    <source>
        <dbReference type="ARBA" id="ARBA00003121"/>
    </source>
</evidence>
<dbReference type="RefSeq" id="WP_087458701.1">
    <property type="nucleotide sequence ID" value="NZ_CP021434.1"/>
</dbReference>
<dbReference type="AlphaFoldDB" id="A0A1Y0IU81"/>
<evidence type="ECO:0000313" key="18">
    <source>
        <dbReference type="Proteomes" id="UP000195437"/>
    </source>
</evidence>
<comment type="pathway">
    <text evidence="3 15">Amino-acid biosynthesis; L-methionine biosynthesis via de novo pathway; L-homoserine from L-aspartate: step 1/3.</text>
</comment>
<evidence type="ECO:0000256" key="2">
    <source>
        <dbReference type="ARBA" id="ARBA00004766"/>
    </source>
</evidence>
<dbReference type="PROSITE" id="PS00324">
    <property type="entry name" value="ASPARTOKINASE"/>
    <property type="match status" value="1"/>
</dbReference>
<evidence type="ECO:0000313" key="17">
    <source>
        <dbReference type="EMBL" id="ARU63356.1"/>
    </source>
</evidence>
<proteinExistence type="inferred from homology"/>
<protein>
    <recommendedName>
        <fullName evidence="14">Aspartokinase</fullName>
        <ecNumber evidence="14">2.7.2.4</ecNumber>
    </recommendedName>
</protein>
<dbReference type="EC" id="2.7.2.4" evidence="14"/>
<dbReference type="GO" id="GO:0004072">
    <property type="term" value="F:aspartate kinase activity"/>
    <property type="evidence" value="ECO:0007669"/>
    <property type="project" value="UniProtKB-EC"/>
</dbReference>
<dbReference type="EMBL" id="CP021434">
    <property type="protein sequence ID" value="ARU63356.1"/>
    <property type="molecule type" value="Genomic_DNA"/>
</dbReference>
<feature type="domain" description="Aspartate/glutamate/uridylate kinase" evidence="16">
    <location>
        <begin position="3"/>
        <end position="230"/>
    </location>
</feature>
<dbReference type="GO" id="GO:0009088">
    <property type="term" value="P:threonine biosynthetic process"/>
    <property type="evidence" value="ECO:0007669"/>
    <property type="project" value="UniProtKB-UniPathway"/>
</dbReference>
<evidence type="ECO:0000256" key="10">
    <source>
        <dbReference type="ARBA" id="ARBA00022840"/>
    </source>
</evidence>
<evidence type="ECO:0000256" key="15">
    <source>
        <dbReference type="RuleBase" id="RU004249"/>
    </source>
</evidence>
<dbReference type="InterPro" id="IPR001048">
    <property type="entry name" value="Asp/Glu/Uridylate_kinase"/>
</dbReference>
<dbReference type="CDD" id="cd04246">
    <property type="entry name" value="AAK_AK-DapG-like"/>
    <property type="match status" value="1"/>
</dbReference>
<dbReference type="GO" id="GO:0009089">
    <property type="term" value="P:lysine biosynthetic process via diaminopimelate"/>
    <property type="evidence" value="ECO:0007669"/>
    <property type="project" value="UniProtKB-UniPathway"/>
</dbReference>
<evidence type="ECO:0000256" key="8">
    <source>
        <dbReference type="ARBA" id="ARBA00022741"/>
    </source>
</evidence>
<dbReference type="UniPathway" id="UPA00051">
    <property type="reaction ID" value="UER00462"/>
</dbReference>
<dbReference type="FunFam" id="3.40.1160.10:FF:000002">
    <property type="entry name" value="Aspartokinase"/>
    <property type="match status" value="1"/>
</dbReference>
<evidence type="ECO:0000256" key="14">
    <source>
        <dbReference type="RuleBase" id="RU003448"/>
    </source>
</evidence>
<evidence type="ECO:0000256" key="9">
    <source>
        <dbReference type="ARBA" id="ARBA00022777"/>
    </source>
</evidence>
<keyword evidence="18" id="KW-1185">Reference proteome</keyword>
<dbReference type="InterPro" id="IPR036393">
    <property type="entry name" value="AceGlu_kinase-like_sf"/>
</dbReference>
<keyword evidence="8" id="KW-0547">Nucleotide-binding</keyword>
<evidence type="ECO:0000256" key="6">
    <source>
        <dbReference type="ARBA" id="ARBA00022605"/>
    </source>
</evidence>
<comment type="catalytic activity">
    <reaction evidence="13 14">
        <text>L-aspartate + ATP = 4-phospho-L-aspartate + ADP</text>
        <dbReference type="Rhea" id="RHEA:23776"/>
        <dbReference type="ChEBI" id="CHEBI:29991"/>
        <dbReference type="ChEBI" id="CHEBI:30616"/>
        <dbReference type="ChEBI" id="CHEBI:57535"/>
        <dbReference type="ChEBI" id="CHEBI:456216"/>
        <dbReference type="EC" id="2.7.2.4"/>
    </reaction>
</comment>
<comment type="pathway">
    <text evidence="2 15">Amino-acid biosynthesis; L-lysine biosynthesis via DAP pathway; (S)-tetrahydrodipicolinate from L-aspartate: step 1/4.</text>
</comment>
<dbReference type="GO" id="GO:0005829">
    <property type="term" value="C:cytosol"/>
    <property type="evidence" value="ECO:0007669"/>
    <property type="project" value="TreeGrafter"/>
</dbReference>
<dbReference type="InterPro" id="IPR001341">
    <property type="entry name" value="Asp_kinase"/>
</dbReference>
<comment type="function">
    <text evidence="1">Catalyzes the phosphorylation of the beta-carboxyl group of aspartic acid with ATP to yield 4-phospho-L-aspartate, which is involved in the branched biosynthetic pathway leading to the biosynthesis of amino acids threonine, isoleucine and methionine.</text>
</comment>
<sequence>MALIVQKFGGTSLAGPEQIRQAACRVRETVSQGDAAVVVVSAMGHTTDELLGLAGQLTEQPCTRELDMLMVCGEQVSAALLALALQALGVPSVSLNGAMAGIRTEARHGEAQILSIDPARIRAELAAGRVVIVTGFQGVNPAGDPTTLGRGGSDTSAVALAAALDADLCEICTDVDGVYTADPRSVPTASKIDSLSYDEMLELALGGAVVLHPRAVETAKEHGVPVTVRSSFHGGAGTWIGNAKEAAGR</sequence>
<reference evidence="18" key="1">
    <citation type="submission" date="2017-05" db="EMBL/GenBank/DDBJ databases">
        <authorList>
            <person name="Sung H."/>
        </authorList>
    </citation>
    <scope>NUCLEOTIDE SEQUENCE [LARGE SCALE GENOMIC DNA]</scope>
    <source>
        <strain evidence="18">AR23208</strain>
    </source>
</reference>
<comment type="pathway">
    <text evidence="4 15">Amino-acid biosynthesis; L-threonine biosynthesis; L-threonine from L-aspartate: step 1/5.</text>
</comment>
<dbReference type="Proteomes" id="UP000195437">
    <property type="component" value="Chromosome"/>
</dbReference>
<evidence type="ECO:0000256" key="4">
    <source>
        <dbReference type="ARBA" id="ARBA00005139"/>
    </source>
</evidence>
<dbReference type="OrthoDB" id="9799110at2"/>
<evidence type="ECO:0000256" key="5">
    <source>
        <dbReference type="ARBA" id="ARBA00010122"/>
    </source>
</evidence>
<dbReference type="InterPro" id="IPR018042">
    <property type="entry name" value="Aspartate_kinase_CS"/>
</dbReference>
<dbReference type="PANTHER" id="PTHR21499">
    <property type="entry name" value="ASPARTATE KINASE"/>
    <property type="match status" value="1"/>
</dbReference>
<dbReference type="Gene3D" id="3.40.1160.10">
    <property type="entry name" value="Acetylglutamate kinase-like"/>
    <property type="match status" value="1"/>
</dbReference>
<keyword evidence="10" id="KW-0067">ATP-binding</keyword>
<dbReference type="GO" id="GO:0019877">
    <property type="term" value="P:diaminopimelate biosynthetic process"/>
    <property type="evidence" value="ECO:0007669"/>
    <property type="project" value="UniProtKB-KW"/>
</dbReference>
<evidence type="ECO:0000256" key="13">
    <source>
        <dbReference type="ARBA" id="ARBA00047872"/>
    </source>
</evidence>
<dbReference type="Pfam" id="PF00696">
    <property type="entry name" value="AA_kinase"/>
    <property type="match status" value="1"/>
</dbReference>
<evidence type="ECO:0000256" key="3">
    <source>
        <dbReference type="ARBA" id="ARBA00004986"/>
    </source>
</evidence>
<evidence type="ECO:0000256" key="7">
    <source>
        <dbReference type="ARBA" id="ARBA00022679"/>
    </source>
</evidence>
<evidence type="ECO:0000256" key="12">
    <source>
        <dbReference type="ARBA" id="ARBA00023154"/>
    </source>
</evidence>
<accession>A0A1Y0IU81</accession>
<dbReference type="KEGG" id="tum:CBW65_21980"/>
<evidence type="ECO:0000259" key="16">
    <source>
        <dbReference type="Pfam" id="PF00696"/>
    </source>
</evidence>
<dbReference type="PANTHER" id="PTHR21499:SF3">
    <property type="entry name" value="ASPARTOKINASE"/>
    <property type="match status" value="1"/>
</dbReference>
<comment type="similarity">
    <text evidence="5 14">Belongs to the aspartokinase family.</text>
</comment>
<keyword evidence="6 15" id="KW-0028">Amino-acid biosynthesis</keyword>
<dbReference type="SUPFAM" id="SSF53633">
    <property type="entry name" value="Carbamate kinase-like"/>
    <property type="match status" value="1"/>
</dbReference>
<name>A0A1Y0IU81_9BACL</name>
<organism evidence="17 18">
    <name type="scientific">Tumebacillus avium</name>
    <dbReference type="NCBI Taxonomy" id="1903704"/>
    <lineage>
        <taxon>Bacteria</taxon>
        <taxon>Bacillati</taxon>
        <taxon>Bacillota</taxon>
        <taxon>Bacilli</taxon>
        <taxon>Bacillales</taxon>
        <taxon>Alicyclobacillaceae</taxon>
        <taxon>Tumebacillus</taxon>
    </lineage>
</organism>